<gene>
    <name evidence="2" type="ORF">SSE37_21855</name>
</gene>
<accession>A3K5U9</accession>
<organism evidence="2 3">
    <name type="scientific">Sagittula stellata (strain ATCC 700073 / DSM 11524 / E-37)</name>
    <dbReference type="NCBI Taxonomy" id="388399"/>
    <lineage>
        <taxon>Bacteria</taxon>
        <taxon>Pseudomonadati</taxon>
        <taxon>Pseudomonadota</taxon>
        <taxon>Alphaproteobacteria</taxon>
        <taxon>Rhodobacterales</taxon>
        <taxon>Roseobacteraceae</taxon>
        <taxon>Sagittula</taxon>
    </lineage>
</organism>
<sequence>MKRLFLALCVAAMPASAHEFWIEPVDGTVAEGAPLVADLYVGDKLEGATFSYVPPNFTRFEILMGGDVLPVEGRAGDKPALNMTVPGEGLATVVHVTRDYTLTYKDFATFERFCAHKDIAWACARHIERGLDPEQVRERYSRHAKSLIAVGDGEGQDVQVGLLTEIVAEANPFTDDLSGGFPVRVFYKDEPRADVQVELFDRAPDGTVDIRHYRTDAEGRAMLELSPGHFYLVDSVVMEERDPGSNGDPAWESLWASLTFKVPE</sequence>
<keyword evidence="3" id="KW-1185">Reference proteome</keyword>
<dbReference type="InterPro" id="IPR019613">
    <property type="entry name" value="DUF4198"/>
</dbReference>
<dbReference type="OrthoDB" id="581894at2"/>
<keyword evidence="1" id="KW-0732">Signal</keyword>
<evidence type="ECO:0000313" key="2">
    <source>
        <dbReference type="EMBL" id="EBA07488.1"/>
    </source>
</evidence>
<comment type="caution">
    <text evidence="2">The sequence shown here is derived from an EMBL/GenBank/DDBJ whole genome shotgun (WGS) entry which is preliminary data.</text>
</comment>
<name>A3K5U9_SAGS3</name>
<protein>
    <recommendedName>
        <fullName evidence="4">DUF4198 domain-containing protein</fullName>
    </recommendedName>
</protein>
<dbReference type="eggNOG" id="COG5266">
    <property type="taxonomic scope" value="Bacteria"/>
</dbReference>
<dbReference type="Pfam" id="PF10670">
    <property type="entry name" value="DUF4198"/>
    <property type="match status" value="1"/>
</dbReference>
<dbReference type="AlphaFoldDB" id="A3K5U9"/>
<evidence type="ECO:0000256" key="1">
    <source>
        <dbReference type="SAM" id="SignalP"/>
    </source>
</evidence>
<dbReference type="EMBL" id="AAYA01000009">
    <property type="protein sequence ID" value="EBA07488.1"/>
    <property type="molecule type" value="Genomic_DNA"/>
</dbReference>
<evidence type="ECO:0008006" key="4">
    <source>
        <dbReference type="Google" id="ProtNLM"/>
    </source>
</evidence>
<feature type="chain" id="PRO_5002654898" description="DUF4198 domain-containing protein" evidence="1">
    <location>
        <begin position="18"/>
        <end position="264"/>
    </location>
</feature>
<proteinExistence type="predicted"/>
<dbReference type="RefSeq" id="WP_005860538.1">
    <property type="nucleotide sequence ID" value="NZ_AAYA01000009.1"/>
</dbReference>
<feature type="signal peptide" evidence="1">
    <location>
        <begin position="1"/>
        <end position="17"/>
    </location>
</feature>
<dbReference type="Proteomes" id="UP000005713">
    <property type="component" value="Unassembled WGS sequence"/>
</dbReference>
<reference evidence="2 3" key="1">
    <citation type="submission" date="2006-06" db="EMBL/GenBank/DDBJ databases">
        <authorList>
            <person name="Moran M.A."/>
            <person name="Ferriera S."/>
            <person name="Johnson J."/>
            <person name="Kravitz S."/>
            <person name="Beeson K."/>
            <person name="Sutton G."/>
            <person name="Rogers Y.-H."/>
            <person name="Friedman R."/>
            <person name="Frazier M."/>
            <person name="Venter J.C."/>
        </authorList>
    </citation>
    <scope>NUCLEOTIDE SEQUENCE [LARGE SCALE GENOMIC DNA]</scope>
    <source>
        <strain evidence="2 3">E-37</strain>
    </source>
</reference>
<evidence type="ECO:0000313" key="3">
    <source>
        <dbReference type="Proteomes" id="UP000005713"/>
    </source>
</evidence>